<feature type="compositionally biased region" description="Polar residues" evidence="1">
    <location>
        <begin position="192"/>
        <end position="210"/>
    </location>
</feature>
<feature type="compositionally biased region" description="Polar residues" evidence="1">
    <location>
        <begin position="90"/>
        <end position="99"/>
    </location>
</feature>
<dbReference type="PANTHER" id="PTHR12507">
    <property type="entry name" value="REDUCED GROWTH PHENOTYPE 1 RGP1, YEAST -RELATED"/>
    <property type="match status" value="1"/>
</dbReference>
<dbReference type="OrthoDB" id="1918at2759"/>
<gene>
    <name evidence="2" type="ORF">L211DRAFT_779104</name>
</gene>
<dbReference type="Pfam" id="PF08737">
    <property type="entry name" value="Rgp1"/>
    <property type="match status" value="1"/>
</dbReference>
<feature type="region of interest" description="Disordered" evidence="1">
    <location>
        <begin position="297"/>
        <end position="320"/>
    </location>
</feature>
<dbReference type="EMBL" id="ML121530">
    <property type="protein sequence ID" value="RPB27987.1"/>
    <property type="molecule type" value="Genomic_DNA"/>
</dbReference>
<accession>A0A3N4LYN7</accession>
<dbReference type="FunCoup" id="A0A3N4LYN7">
    <property type="interactions" value="54"/>
</dbReference>
<evidence type="ECO:0000313" key="3">
    <source>
        <dbReference type="Proteomes" id="UP000267821"/>
    </source>
</evidence>
<dbReference type="Proteomes" id="UP000267821">
    <property type="component" value="Unassembled WGS sequence"/>
</dbReference>
<proteinExistence type="predicted"/>
<dbReference type="AlphaFoldDB" id="A0A3N4LYN7"/>
<dbReference type="InParanoid" id="A0A3N4LYN7"/>
<feature type="compositionally biased region" description="Polar residues" evidence="1">
    <location>
        <begin position="303"/>
        <end position="317"/>
    </location>
</feature>
<dbReference type="InterPro" id="IPR014848">
    <property type="entry name" value="Rgp1"/>
</dbReference>
<dbReference type="Gene3D" id="2.60.40.640">
    <property type="match status" value="1"/>
</dbReference>
<evidence type="ECO:0000313" key="2">
    <source>
        <dbReference type="EMBL" id="RPB27987.1"/>
    </source>
</evidence>
<evidence type="ECO:0000256" key="1">
    <source>
        <dbReference type="SAM" id="MobiDB-lite"/>
    </source>
</evidence>
<reference evidence="2 3" key="1">
    <citation type="journal article" date="2018" name="Nat. Ecol. Evol.">
        <title>Pezizomycetes genomes reveal the molecular basis of ectomycorrhizal truffle lifestyle.</title>
        <authorList>
            <person name="Murat C."/>
            <person name="Payen T."/>
            <person name="Noel B."/>
            <person name="Kuo A."/>
            <person name="Morin E."/>
            <person name="Chen J."/>
            <person name="Kohler A."/>
            <person name="Krizsan K."/>
            <person name="Balestrini R."/>
            <person name="Da Silva C."/>
            <person name="Montanini B."/>
            <person name="Hainaut M."/>
            <person name="Levati E."/>
            <person name="Barry K.W."/>
            <person name="Belfiori B."/>
            <person name="Cichocki N."/>
            <person name="Clum A."/>
            <person name="Dockter R.B."/>
            <person name="Fauchery L."/>
            <person name="Guy J."/>
            <person name="Iotti M."/>
            <person name="Le Tacon F."/>
            <person name="Lindquist E.A."/>
            <person name="Lipzen A."/>
            <person name="Malagnac F."/>
            <person name="Mello A."/>
            <person name="Molinier V."/>
            <person name="Miyauchi S."/>
            <person name="Poulain J."/>
            <person name="Riccioni C."/>
            <person name="Rubini A."/>
            <person name="Sitrit Y."/>
            <person name="Splivallo R."/>
            <person name="Traeger S."/>
            <person name="Wang M."/>
            <person name="Zifcakova L."/>
            <person name="Wipf D."/>
            <person name="Zambonelli A."/>
            <person name="Paolocci F."/>
            <person name="Nowrousian M."/>
            <person name="Ottonello S."/>
            <person name="Baldrian P."/>
            <person name="Spatafora J.W."/>
            <person name="Henrissat B."/>
            <person name="Nagy L.G."/>
            <person name="Aury J.M."/>
            <person name="Wincker P."/>
            <person name="Grigoriev I.V."/>
            <person name="Bonfante P."/>
            <person name="Martin F.M."/>
        </authorList>
    </citation>
    <scope>NUCLEOTIDE SEQUENCE [LARGE SCALE GENOMIC DNA]</scope>
    <source>
        <strain evidence="2 3">ATCC MYA-4762</strain>
    </source>
</reference>
<feature type="region of interest" description="Disordered" evidence="1">
    <location>
        <begin position="63"/>
        <end position="210"/>
    </location>
</feature>
<sequence length="865" mass="91412">MSDIRVFVTFPPTASGSAIFAGETLQCKITFKNVSAVPGVRAVATPLPPAAQAMPLHLQHQVHAPPQANGGPKKSTATDKARGVAMSPRIPQSAQQGQRTVLYLPVAEGKGGSREKTSQASSPRTRNGSASGGFGHKHKRSISIVSMSSDLGDSKEIGPRGHQRGASIGNLVGQGGPPSARDNARRGHGRSASLQVSSPQLESGRSPSVPQNATFINTPIINTPTLPLPATPQVVESGDSMAKFSFPRRGNLTPGSTPGLNMTFKFPPPVQQLSEQSPSASEVEDSVGELFTKVTNIDLRSPQDGNSDNESLHNGTGQPKAVLGLGIDETPRSSGEFYSLANSTTETLVSEYDPRLAKSKLLRPAHGRRHSLLAVGTRPSEAIMMGYAQVIGTFTLDGTLVQTSQFEEIKRRGVVGGQGGGGVVGVEQKSDSKFLSSFGWGSFGGAIGGLLGGNNMSSIAEMKTLASQRSIPILSTPQSILFVDLKLAPGESRTYEFSFPLPKGLPPSHRGKAIKVNYVLKIGTQRAGKGVQQPKVVEIPFRVFPHVDGNGAFRTHDLLQPVILLRDEANVVCVDENLAQTPPPQAAKLMGNQESSLSDFLGYVDTLISPRAGMHLPSPSSLRKPLPTPIRGSIAGEMSSRENIEMAMLRGGGFMSPDARCAVFEIARNGYKVATLTLARPAYKLGDTITAVIDFAGAVIPCYHIHATLESHESISSTLALRSPQYILRATRKIHASHSESCLFAQRIQFAPTIPPSASPEFTTSCVSLTWRLNVEFITPALLGASGAAVDGEGEELLIEGLLEKSNGDDRGEVWEAKMGMLVESFDACIPVRVYPNVNGCDAGQGAVGGFGGGFAGVEEGGYVV</sequence>
<feature type="compositionally biased region" description="Polar residues" evidence="1">
    <location>
        <begin position="118"/>
        <end position="129"/>
    </location>
</feature>
<dbReference type="STRING" id="1051890.A0A3N4LYN7"/>
<dbReference type="InterPro" id="IPR014752">
    <property type="entry name" value="Arrestin-like_C"/>
</dbReference>
<name>A0A3N4LYN7_9PEZI</name>
<organism evidence="2 3">
    <name type="scientific">Terfezia boudieri ATCC MYA-4762</name>
    <dbReference type="NCBI Taxonomy" id="1051890"/>
    <lineage>
        <taxon>Eukaryota</taxon>
        <taxon>Fungi</taxon>
        <taxon>Dikarya</taxon>
        <taxon>Ascomycota</taxon>
        <taxon>Pezizomycotina</taxon>
        <taxon>Pezizomycetes</taxon>
        <taxon>Pezizales</taxon>
        <taxon>Pezizaceae</taxon>
        <taxon>Terfezia</taxon>
    </lineage>
</organism>
<keyword evidence="3" id="KW-1185">Reference proteome</keyword>
<protein>
    <submittedName>
        <fullName evidence="2">Rgp1-domain-containing protein</fullName>
    </submittedName>
</protein>